<dbReference type="PRINTS" id="PR00344">
    <property type="entry name" value="BCTRLSENSOR"/>
</dbReference>
<feature type="domain" description="HAMP" evidence="12">
    <location>
        <begin position="275"/>
        <end position="328"/>
    </location>
</feature>
<gene>
    <name evidence="13" type="ORF">MC7420_64</name>
</gene>
<reference evidence="13 14" key="1">
    <citation type="submission" date="2008-07" db="EMBL/GenBank/DDBJ databases">
        <authorList>
            <person name="Tandeau de Marsac N."/>
            <person name="Ferriera S."/>
            <person name="Johnson J."/>
            <person name="Kravitz S."/>
            <person name="Beeson K."/>
            <person name="Sutton G."/>
            <person name="Rogers Y.-H."/>
            <person name="Friedman R."/>
            <person name="Frazier M."/>
            <person name="Venter J.C."/>
        </authorList>
    </citation>
    <scope>NUCLEOTIDE SEQUENCE [LARGE SCALE GENOMIC DNA]</scope>
    <source>
        <strain evidence="13 14">PCC 7420</strain>
    </source>
</reference>
<feature type="domain" description="Histidine kinase" evidence="11">
    <location>
        <begin position="377"/>
        <end position="621"/>
    </location>
</feature>
<evidence type="ECO:0000256" key="4">
    <source>
        <dbReference type="ARBA" id="ARBA00022553"/>
    </source>
</evidence>
<dbReference type="InterPro" id="IPR036097">
    <property type="entry name" value="HisK_dim/P_sf"/>
</dbReference>
<dbReference type="CDD" id="cd06225">
    <property type="entry name" value="HAMP"/>
    <property type="match status" value="1"/>
</dbReference>
<evidence type="ECO:0000259" key="11">
    <source>
        <dbReference type="PROSITE" id="PS50109"/>
    </source>
</evidence>
<accession>B4W2S9</accession>
<dbReference type="RefSeq" id="WP_006105661.1">
    <property type="nucleotide sequence ID" value="NZ_DS989872.1"/>
</dbReference>
<comment type="subcellular location">
    <subcellularLocation>
        <location evidence="2">Membrane</location>
    </subcellularLocation>
</comment>
<keyword evidence="8" id="KW-0067">ATP-binding</keyword>
<evidence type="ECO:0000313" key="13">
    <source>
        <dbReference type="EMBL" id="EDX71498.1"/>
    </source>
</evidence>
<dbReference type="PANTHER" id="PTHR43065:SF10">
    <property type="entry name" value="PEROXIDE STRESS-ACTIVATED HISTIDINE KINASE MAK3"/>
    <property type="match status" value="1"/>
</dbReference>
<evidence type="ECO:0000256" key="6">
    <source>
        <dbReference type="ARBA" id="ARBA00022741"/>
    </source>
</evidence>
<keyword evidence="10" id="KW-0175">Coiled coil</keyword>
<keyword evidence="14" id="KW-1185">Reference proteome</keyword>
<dbReference type="Pfam" id="PF02518">
    <property type="entry name" value="HATPase_c"/>
    <property type="match status" value="1"/>
</dbReference>
<dbReference type="GO" id="GO:0016020">
    <property type="term" value="C:membrane"/>
    <property type="evidence" value="ECO:0007669"/>
    <property type="project" value="UniProtKB-SubCell"/>
</dbReference>
<sequence>MLFSNSRYPPVSPQNTLMGQQNPLNLNKNLSEIFPFTWIKEGIRNLSISQKISYGYALAIGLSILGTTGGLILGNYYQEQAQQQERVADQQHHLLSNLENVTLAVRSHPQELLTASVNSNQIDAQKNQYLADVDRMKRLLSELDTFIQEYPDDLDINTAELHHLLQEYEANIDAYNQVMESLWQISESENLKPEEVTAIQQELLKALHHPSTSQVMAQFNHLSHHVEDAKTNAEAQQSQVHQQLAQAEALRLRIIVSSLLLSVGIAVLLATITSRAIAHPIETVTHVASAIVKESNLEIRTPVTTNDEVGSLATSLNQLVQWVDDSTQELTQARQTLEQRVDERTQELTQALRELQQTQAQLIQREKMSSLGQMVAGIAHEINNPINFIYGNLDYAKRSINDLLILLELYRQEYPQPNAAIQEQSEAMDLDFLIADMPKMLSSLKSGAERIQEVVLSLRNFCRLDEAQLKRADIHEGLENTLLLVGHRIQPNINLVKKYSQLPRIDCYPAQLNQAFINIISNAIDALEEVQGKAIPTIVIRSETIDNRWIRVSVWNNGAAIPGEIKDRIFDPFFTTKAVGKGTGMGLAICYQIVKKHQGKIEVTSEPEKGTEFAITLPIQTEQEMALSA</sequence>
<dbReference type="PANTHER" id="PTHR43065">
    <property type="entry name" value="SENSOR HISTIDINE KINASE"/>
    <property type="match status" value="1"/>
</dbReference>
<dbReference type="GO" id="GO:0000155">
    <property type="term" value="F:phosphorelay sensor kinase activity"/>
    <property type="evidence" value="ECO:0007669"/>
    <property type="project" value="InterPro"/>
</dbReference>
<evidence type="ECO:0000256" key="10">
    <source>
        <dbReference type="SAM" id="Coils"/>
    </source>
</evidence>
<evidence type="ECO:0000259" key="12">
    <source>
        <dbReference type="PROSITE" id="PS50885"/>
    </source>
</evidence>
<evidence type="ECO:0000256" key="9">
    <source>
        <dbReference type="ARBA" id="ARBA00023012"/>
    </source>
</evidence>
<evidence type="ECO:0000313" key="14">
    <source>
        <dbReference type="Proteomes" id="UP000003835"/>
    </source>
</evidence>
<dbReference type="InterPro" id="IPR003661">
    <property type="entry name" value="HisK_dim/P_dom"/>
</dbReference>
<organism evidence="13 14">
    <name type="scientific">Coleofasciculus chthonoplastes PCC 7420</name>
    <dbReference type="NCBI Taxonomy" id="118168"/>
    <lineage>
        <taxon>Bacteria</taxon>
        <taxon>Bacillati</taxon>
        <taxon>Cyanobacteriota</taxon>
        <taxon>Cyanophyceae</taxon>
        <taxon>Coleofasciculales</taxon>
        <taxon>Coleofasciculaceae</taxon>
        <taxon>Coleofasciculus</taxon>
    </lineage>
</organism>
<dbReference type="Gene3D" id="3.30.565.10">
    <property type="entry name" value="Histidine kinase-like ATPase, C-terminal domain"/>
    <property type="match status" value="1"/>
</dbReference>
<keyword evidence="9" id="KW-0902">Two-component regulatory system</keyword>
<evidence type="ECO:0000256" key="7">
    <source>
        <dbReference type="ARBA" id="ARBA00022777"/>
    </source>
</evidence>
<dbReference type="Gene3D" id="1.10.287.130">
    <property type="match status" value="1"/>
</dbReference>
<dbReference type="SUPFAM" id="SSF158472">
    <property type="entry name" value="HAMP domain-like"/>
    <property type="match status" value="1"/>
</dbReference>
<dbReference type="InterPro" id="IPR036890">
    <property type="entry name" value="HATPase_C_sf"/>
</dbReference>
<dbReference type="HOGENOM" id="CLU_000445_114_39_3"/>
<evidence type="ECO:0000256" key="8">
    <source>
        <dbReference type="ARBA" id="ARBA00022840"/>
    </source>
</evidence>
<keyword evidence="6" id="KW-0547">Nucleotide-binding</keyword>
<dbReference type="InterPro" id="IPR004358">
    <property type="entry name" value="Sig_transdc_His_kin-like_C"/>
</dbReference>
<dbReference type="SMART" id="SM00387">
    <property type="entry name" value="HATPase_c"/>
    <property type="match status" value="1"/>
</dbReference>
<dbReference type="AlphaFoldDB" id="B4W2S9"/>
<keyword evidence="4" id="KW-0597">Phosphoprotein</keyword>
<dbReference type="eggNOG" id="COG4191">
    <property type="taxonomic scope" value="Bacteria"/>
</dbReference>
<dbReference type="PROSITE" id="PS50109">
    <property type="entry name" value="HIS_KIN"/>
    <property type="match status" value="1"/>
</dbReference>
<comment type="catalytic activity">
    <reaction evidence="1">
        <text>ATP + protein L-histidine = ADP + protein N-phospho-L-histidine.</text>
        <dbReference type="EC" id="2.7.13.3"/>
    </reaction>
</comment>
<dbReference type="STRING" id="118168.MC7420_64"/>
<evidence type="ECO:0000256" key="2">
    <source>
        <dbReference type="ARBA" id="ARBA00004370"/>
    </source>
</evidence>
<dbReference type="InterPro" id="IPR003660">
    <property type="entry name" value="HAMP_dom"/>
</dbReference>
<dbReference type="InterPro" id="IPR005467">
    <property type="entry name" value="His_kinase_dom"/>
</dbReference>
<dbReference type="SUPFAM" id="SSF47384">
    <property type="entry name" value="Homodimeric domain of signal transducing histidine kinase"/>
    <property type="match status" value="1"/>
</dbReference>
<keyword evidence="7 13" id="KW-0418">Kinase</keyword>
<dbReference type="SUPFAM" id="SSF55874">
    <property type="entry name" value="ATPase domain of HSP90 chaperone/DNA topoisomerase II/histidine kinase"/>
    <property type="match status" value="1"/>
</dbReference>
<dbReference type="EMBL" id="DS989872">
    <property type="protein sequence ID" value="EDX71498.1"/>
    <property type="molecule type" value="Genomic_DNA"/>
</dbReference>
<evidence type="ECO:0000256" key="3">
    <source>
        <dbReference type="ARBA" id="ARBA00012438"/>
    </source>
</evidence>
<dbReference type="EC" id="2.7.13.3" evidence="3"/>
<dbReference type="Proteomes" id="UP000003835">
    <property type="component" value="Unassembled WGS sequence"/>
</dbReference>
<protein>
    <recommendedName>
        <fullName evidence="3">histidine kinase</fullName>
        <ecNumber evidence="3">2.7.13.3</ecNumber>
    </recommendedName>
</protein>
<evidence type="ECO:0000256" key="1">
    <source>
        <dbReference type="ARBA" id="ARBA00000085"/>
    </source>
</evidence>
<dbReference type="InterPro" id="IPR003594">
    <property type="entry name" value="HATPase_dom"/>
</dbReference>
<feature type="coiled-coil region" evidence="10">
    <location>
        <begin position="327"/>
        <end position="368"/>
    </location>
</feature>
<dbReference type="GO" id="GO:0005524">
    <property type="term" value="F:ATP binding"/>
    <property type="evidence" value="ECO:0007669"/>
    <property type="project" value="UniProtKB-KW"/>
</dbReference>
<dbReference type="PROSITE" id="PS50885">
    <property type="entry name" value="HAMP"/>
    <property type="match status" value="1"/>
</dbReference>
<dbReference type="Pfam" id="PF00672">
    <property type="entry name" value="HAMP"/>
    <property type="match status" value="1"/>
</dbReference>
<keyword evidence="5" id="KW-0808">Transferase</keyword>
<evidence type="ECO:0000256" key="5">
    <source>
        <dbReference type="ARBA" id="ARBA00022679"/>
    </source>
</evidence>
<name>B4W2S9_9CYAN</name>
<proteinExistence type="predicted"/>
<dbReference type="Gene3D" id="6.10.340.10">
    <property type="match status" value="1"/>
</dbReference>
<dbReference type="SMART" id="SM00304">
    <property type="entry name" value="HAMP"/>
    <property type="match status" value="1"/>
</dbReference>
<dbReference type="CDD" id="cd00082">
    <property type="entry name" value="HisKA"/>
    <property type="match status" value="1"/>
</dbReference>